<reference evidence="3" key="1">
    <citation type="submission" date="2022-11" db="UniProtKB">
        <authorList>
            <consortium name="WormBaseParasite"/>
        </authorList>
    </citation>
    <scope>IDENTIFICATION</scope>
</reference>
<dbReference type="WBParaSite" id="ACRNAN_scaffold23234.g27264.t1">
    <property type="protein sequence ID" value="ACRNAN_scaffold23234.g27264.t1"/>
    <property type="gene ID" value="ACRNAN_scaffold23234.g27264"/>
</dbReference>
<proteinExistence type="predicted"/>
<organism evidence="2 3">
    <name type="scientific">Acrobeloides nanus</name>
    <dbReference type="NCBI Taxonomy" id="290746"/>
    <lineage>
        <taxon>Eukaryota</taxon>
        <taxon>Metazoa</taxon>
        <taxon>Ecdysozoa</taxon>
        <taxon>Nematoda</taxon>
        <taxon>Chromadorea</taxon>
        <taxon>Rhabditida</taxon>
        <taxon>Tylenchina</taxon>
        <taxon>Cephalobomorpha</taxon>
        <taxon>Cephaloboidea</taxon>
        <taxon>Cephalobidae</taxon>
        <taxon>Acrobeloides</taxon>
    </lineage>
</organism>
<name>A0A914DBY0_9BILA</name>
<dbReference type="Proteomes" id="UP000887540">
    <property type="component" value="Unplaced"/>
</dbReference>
<evidence type="ECO:0000256" key="1">
    <source>
        <dbReference type="SAM" id="MobiDB-lite"/>
    </source>
</evidence>
<feature type="compositionally biased region" description="Acidic residues" evidence="1">
    <location>
        <begin position="1"/>
        <end position="10"/>
    </location>
</feature>
<protein>
    <submittedName>
        <fullName evidence="3">Uncharacterized protein</fullName>
    </submittedName>
</protein>
<accession>A0A914DBY0</accession>
<dbReference type="AlphaFoldDB" id="A0A914DBY0"/>
<evidence type="ECO:0000313" key="3">
    <source>
        <dbReference type="WBParaSite" id="ACRNAN_scaffold23234.g27264.t1"/>
    </source>
</evidence>
<feature type="region of interest" description="Disordered" evidence="1">
    <location>
        <begin position="1"/>
        <end position="37"/>
    </location>
</feature>
<evidence type="ECO:0000313" key="2">
    <source>
        <dbReference type="Proteomes" id="UP000887540"/>
    </source>
</evidence>
<keyword evidence="2" id="KW-1185">Reference proteome</keyword>
<sequence>DISDEDEEQQQVDQPTGVTAIKVEGSEEDASRMEEVD</sequence>